<dbReference type="EMBL" id="CP118246">
    <property type="protein sequence ID" value="WDR03370.1"/>
    <property type="molecule type" value="Genomic_DNA"/>
</dbReference>
<sequence>MAGSHTLALSDGSSLEAGFVVGADGKKSFVRGAAGFEAREHAFAQSALVCDLALSRPLDGASVEFHYPNGPFTFVPAGGNRANLVWIDQAVTLKQAQSLGTEALTAHLMDKSQRLFGALQLLSPSFIFPLSTLTVETAGGDGIALVGEAAHAFPPIGAQGLNLGLRDVADLSAVLELTDTKEPDWATSASRDYARRRQSDLGRTSTIVDTLFRSLLLEMLPAQALRAGGLWALKLLPALRKQAFAIGMGAR</sequence>
<dbReference type="SUPFAM" id="SSF51905">
    <property type="entry name" value="FAD/NAD(P)-binding domain"/>
    <property type="match status" value="1"/>
</dbReference>
<reference evidence="2 3" key="1">
    <citation type="submission" date="2023-02" db="EMBL/GenBank/DDBJ databases">
        <title>Devosia algicola sp. nov., isolated from the phycosphere of marine algae.</title>
        <authorList>
            <person name="Kim J.M."/>
            <person name="Lee J.K."/>
            <person name="Choi B.J."/>
            <person name="Bayburt H."/>
            <person name="Jeon C.O."/>
        </authorList>
    </citation>
    <scope>NUCLEOTIDE SEQUENCE [LARGE SCALE GENOMIC DNA]</scope>
    <source>
        <strain evidence="2 3">G20-9</strain>
    </source>
</reference>
<dbReference type="Pfam" id="PF01494">
    <property type="entry name" value="FAD_binding_3"/>
    <property type="match status" value="1"/>
</dbReference>
<name>A0ABY7YQN2_9HYPH</name>
<keyword evidence="2" id="KW-0560">Oxidoreductase</keyword>
<dbReference type="PANTHER" id="PTHR43876:SF7">
    <property type="entry name" value="UBIQUINONE BIOSYNTHESIS MONOOXYGENASE COQ6, MITOCHONDRIAL"/>
    <property type="match status" value="1"/>
</dbReference>
<dbReference type="RefSeq" id="WP_282219764.1">
    <property type="nucleotide sequence ID" value="NZ_CP118246.1"/>
</dbReference>
<gene>
    <name evidence="2" type="ORF">PSQ19_04360</name>
</gene>
<accession>A0ABY7YQN2</accession>
<evidence type="ECO:0000313" key="2">
    <source>
        <dbReference type="EMBL" id="WDR03370.1"/>
    </source>
</evidence>
<dbReference type="Proteomes" id="UP001220530">
    <property type="component" value="Chromosome"/>
</dbReference>
<dbReference type="PRINTS" id="PR00420">
    <property type="entry name" value="RNGMNOXGNASE"/>
</dbReference>
<keyword evidence="2" id="KW-0503">Monooxygenase</keyword>
<dbReference type="GO" id="GO:0004497">
    <property type="term" value="F:monooxygenase activity"/>
    <property type="evidence" value="ECO:0007669"/>
    <property type="project" value="UniProtKB-KW"/>
</dbReference>
<dbReference type="InterPro" id="IPR036188">
    <property type="entry name" value="FAD/NAD-bd_sf"/>
</dbReference>
<evidence type="ECO:0000313" key="3">
    <source>
        <dbReference type="Proteomes" id="UP001220530"/>
    </source>
</evidence>
<dbReference type="InterPro" id="IPR051205">
    <property type="entry name" value="UbiH/COQ6_monooxygenase"/>
</dbReference>
<evidence type="ECO:0000259" key="1">
    <source>
        <dbReference type="Pfam" id="PF01494"/>
    </source>
</evidence>
<protein>
    <submittedName>
        <fullName evidence="2">FAD-dependent monooxygenase</fullName>
    </submittedName>
</protein>
<feature type="domain" description="FAD-binding" evidence="1">
    <location>
        <begin position="13"/>
        <end position="175"/>
    </location>
</feature>
<organism evidence="2 3">
    <name type="scientific">Devosia algicola</name>
    <dbReference type="NCBI Taxonomy" id="3026418"/>
    <lineage>
        <taxon>Bacteria</taxon>
        <taxon>Pseudomonadati</taxon>
        <taxon>Pseudomonadota</taxon>
        <taxon>Alphaproteobacteria</taxon>
        <taxon>Hyphomicrobiales</taxon>
        <taxon>Devosiaceae</taxon>
        <taxon>Devosia</taxon>
    </lineage>
</organism>
<keyword evidence="3" id="KW-1185">Reference proteome</keyword>
<dbReference type="Gene3D" id="3.50.50.60">
    <property type="entry name" value="FAD/NAD(P)-binding domain"/>
    <property type="match status" value="2"/>
</dbReference>
<dbReference type="InterPro" id="IPR002938">
    <property type="entry name" value="FAD-bd"/>
</dbReference>
<dbReference type="PANTHER" id="PTHR43876">
    <property type="entry name" value="UBIQUINONE BIOSYNTHESIS MONOOXYGENASE COQ6, MITOCHONDRIAL"/>
    <property type="match status" value="1"/>
</dbReference>
<proteinExistence type="predicted"/>